<evidence type="ECO:0000256" key="1">
    <source>
        <dbReference type="SAM" id="Phobius"/>
    </source>
</evidence>
<dbReference type="GeneID" id="5291031"/>
<evidence type="ECO:0000313" key="4">
    <source>
        <dbReference type="Proteomes" id="UP000001998"/>
    </source>
</evidence>
<keyword evidence="4" id="KW-1185">Reference proteome</keyword>
<organism evidence="3 4">
    <name type="scientific">Burkholderia phage BcepNY3</name>
    <dbReference type="NCBI Taxonomy" id="2881397"/>
    <lineage>
        <taxon>Viruses</taxon>
        <taxon>Duplodnaviria</taxon>
        <taxon>Heunggongvirae</taxon>
        <taxon>Uroviricota</taxon>
        <taxon>Caudoviricetes</taxon>
        <taxon>Naesvirus</taxon>
        <taxon>Naesvirus bcepNY3</taxon>
    </lineage>
</organism>
<name>A6N3F2_9CAUD</name>
<evidence type="ECO:0000259" key="2">
    <source>
        <dbReference type="Pfam" id="PF18013"/>
    </source>
</evidence>
<keyword evidence="1" id="KW-0472">Membrane</keyword>
<gene>
    <name evidence="3" type="ORF">BcepNY3gene44</name>
</gene>
<protein>
    <submittedName>
        <fullName evidence="3">Tape measure protein</fullName>
    </submittedName>
</protein>
<proteinExistence type="predicted"/>
<feature type="domain" description="Phage tail lysozyme" evidence="2">
    <location>
        <begin position="436"/>
        <end position="566"/>
    </location>
</feature>
<reference evidence="3 4" key="1">
    <citation type="submission" date="2007-05" db="EMBL/GenBank/DDBJ databases">
        <title>Complete genomic sequence of phage BcepNY3, a new member of the Burkholderia phage Bcep781 family.</title>
        <authorList>
            <person name="Summer E.J."/>
            <person name="Orchard R.C."/>
            <person name="Attenhofer K."/>
            <person name="Coffey A."/>
            <person name="Gill J.J."/>
            <person name="Gonzalez C.F."/>
            <person name="Young R."/>
        </authorList>
    </citation>
    <scope>NUCLEOTIDE SEQUENCE [LARGE SCALE GENOMIC DNA]</scope>
</reference>
<dbReference type="Gene3D" id="1.10.530.10">
    <property type="match status" value="1"/>
</dbReference>
<keyword evidence="1" id="KW-1133">Transmembrane helix</keyword>
<dbReference type="EMBL" id="EF602154">
    <property type="protein sequence ID" value="ABR10579.1"/>
    <property type="molecule type" value="Genomic_DNA"/>
</dbReference>
<keyword evidence="1" id="KW-0812">Transmembrane</keyword>
<dbReference type="KEGG" id="vg:5291031"/>
<dbReference type="Proteomes" id="UP000001998">
    <property type="component" value="Segment"/>
</dbReference>
<dbReference type="RefSeq" id="YP_001294882.1">
    <property type="nucleotide sequence ID" value="NC_009604.1"/>
</dbReference>
<dbReference type="InterPro" id="IPR041219">
    <property type="entry name" value="Phage_lysozyme2"/>
</dbReference>
<sequence length="617" mass="64857">MADAANANIVDELVVTLELDARQYENADKTIDKLVTKTEKKAVENDKKAKKRHEAQKKRFDETKRAAASLGGGLMKLAGIAGAVLGVGAGAAGLAGMVLALTNTETALRRAAVATGMTNRQMSALSSTARRLGSDAKAGGDAFAGLAREQQLAPLTGQAPNLQALASFGVNIQQDVPHMLQQLQRTYRASSPQQQGFMESRLTAAGVSPDVIVAMKASVDALDAFNQSMRETSEENRQALDAFYDAVSTVSNNLRNMANVVMTVAAPYVQRFGEYLSDATAELADFENDVAAAGGGVNGFMKVLEQRTPRLAALLHDLASGLGFLGEAVDVAVFGWQTIAKALEWGWDKLAGSKIGQFFGLDKAGQAVVSTVKQTWREAVATAREFGPAPVASTFGIAVDDPNRVKLSAGAAARLAGGVAGATAASSPSKLDDSRLYVMNALIARGASIDQAAAITANGVRESGLVPSAYNTNGGGQGAQGIFQWRGSRIDAFRRRYGIDPRFGTVDQQIDFLMSDPDERRRMGLALGAGGSAAALGTRFSQIFEAHGKAAEDAARGPIAQRFADDYRARFAANDQSTGGAPISINGPVTVVANDPRQLVNGIQRQSGVQNYASGQR</sequence>
<accession>A6N3F2</accession>
<evidence type="ECO:0000313" key="3">
    <source>
        <dbReference type="EMBL" id="ABR10579.1"/>
    </source>
</evidence>
<dbReference type="Pfam" id="PF18013">
    <property type="entry name" value="Phage_lysozyme2"/>
    <property type="match status" value="1"/>
</dbReference>
<feature type="transmembrane region" description="Helical" evidence="1">
    <location>
        <begin position="74"/>
        <end position="101"/>
    </location>
</feature>